<comment type="caution">
    <text evidence="1">The sequence shown here is derived from an EMBL/GenBank/DDBJ whole genome shotgun (WGS) entry which is preliminary data.</text>
</comment>
<dbReference type="PROSITE" id="PS51257">
    <property type="entry name" value="PROKAR_LIPOPROTEIN"/>
    <property type="match status" value="1"/>
</dbReference>
<name>A0A2U2B653_9BACT</name>
<dbReference type="AlphaFoldDB" id="A0A2U2B653"/>
<organism evidence="1 2">
    <name type="scientific">Marinilabilia rubra</name>
    <dbReference type="NCBI Taxonomy" id="2162893"/>
    <lineage>
        <taxon>Bacteria</taxon>
        <taxon>Pseudomonadati</taxon>
        <taxon>Bacteroidota</taxon>
        <taxon>Bacteroidia</taxon>
        <taxon>Marinilabiliales</taxon>
        <taxon>Marinilabiliaceae</taxon>
        <taxon>Marinilabilia</taxon>
    </lineage>
</organism>
<proteinExistence type="predicted"/>
<dbReference type="Gene3D" id="2.60.120.260">
    <property type="entry name" value="Galactose-binding domain-like"/>
    <property type="match status" value="1"/>
</dbReference>
<dbReference type="Proteomes" id="UP000244956">
    <property type="component" value="Unassembled WGS sequence"/>
</dbReference>
<dbReference type="Gene3D" id="2.60.120.1390">
    <property type="match status" value="2"/>
</dbReference>
<evidence type="ECO:0000313" key="1">
    <source>
        <dbReference type="EMBL" id="PWD98535.1"/>
    </source>
</evidence>
<dbReference type="EMBL" id="QEWP01000013">
    <property type="protein sequence ID" value="PWD98535.1"/>
    <property type="molecule type" value="Genomic_DNA"/>
</dbReference>
<protein>
    <submittedName>
        <fullName evidence="1">DUF2961 domain-containing protein</fullName>
    </submittedName>
</protein>
<evidence type="ECO:0000313" key="2">
    <source>
        <dbReference type="Proteomes" id="UP000244956"/>
    </source>
</evidence>
<gene>
    <name evidence="1" type="ORF">DDZ16_14955</name>
</gene>
<accession>A0A2U2B653</accession>
<dbReference type="Pfam" id="PF11175">
    <property type="entry name" value="DUF2961"/>
    <property type="match status" value="1"/>
</dbReference>
<dbReference type="OrthoDB" id="2518538at2"/>
<sequence length="685" mass="78908">MKRYLIIAVLVALTSCANNNRELSYSDVVHRMVDFQRLAQLPEKGEESGMFSSHDRKSKYNHLSGTYHNWSANDDGLTPQFIRKKGDDMVLAEMDGPGAIVRIWSANPGKGHVKVFIDGQKEPLIDMPFRDYFNTSKLTAFGYSNLVYETNARGFNNYVPITFQESIRIVAEPEWGQYYHFNYITFPDKTEVEVFKKNLSDEAKEALQRVNQYFENDLGERPSESSASLLREETVVLQPEEKQSLVIEGKRAISAFNVEMKNIPDSLMEEVLRKTILSVTWDNNDDPAIWSPLGDFFGSAPGYNHYKTLPMGMTEEGMYSFWYMPFESLAIIEFQNHSGVPVELDISLKHEDNPFKKNNYGHFHAKWHRDIMPVEEERWPDWTVLKTHGEGRFVGMFLSVWNPKGGHCVQYGGEGQHWWGEGDEKFFVDGEDFPSTFGTGTEDYFGYAWCVPNLFQHAYHSQNYTEDNMGHQSLNRWQIIDNVPFQESFEAYMEKYFPNKWPTQYATVAYWYLDSKGEDLIGPTPVDQLYGYETPYDVYKAKNAVDGEEMKILKNTGGWASNDVFVKETLYGKVSGHKALIWFGREKDESVLKTGFNFPHSGQYSVSVNKVQTKDGGRFSFYLNDRLLNDAVSFRSAKDQTPQIENLGIVNLNEGEQELKIKWDSVSSSGKRMMIDYLKFEPVNK</sequence>
<keyword evidence="2" id="KW-1185">Reference proteome</keyword>
<reference evidence="1 2" key="1">
    <citation type="submission" date="2018-05" db="EMBL/GenBank/DDBJ databases">
        <title>Marinilabilia rubrum sp. nov., isolated from saltern sediment.</title>
        <authorList>
            <person name="Zhang R."/>
        </authorList>
    </citation>
    <scope>NUCLEOTIDE SEQUENCE [LARGE SCALE GENOMIC DNA]</scope>
    <source>
        <strain evidence="1 2">WTE16</strain>
    </source>
</reference>
<dbReference type="RefSeq" id="WP_109265288.1">
    <property type="nucleotide sequence ID" value="NZ_QEWP01000013.1"/>
</dbReference>
<dbReference type="InterPro" id="IPR021345">
    <property type="entry name" value="DUF2961"/>
</dbReference>